<reference evidence="1 2" key="1">
    <citation type="journal article" date="2003" name="Proc. Natl. Acad. Sci. U.S.A.">
        <title>Complete genome sequence of the marine planctomycete Pirellula sp. strain 1.</title>
        <authorList>
            <person name="Gloeckner F.O."/>
            <person name="Kube M."/>
            <person name="Bauer M."/>
            <person name="Teeling H."/>
            <person name="Lombardot T."/>
            <person name="Ludwig W."/>
            <person name="Gade D."/>
            <person name="Beck A."/>
            <person name="Borzym K."/>
            <person name="Heitmann K."/>
            <person name="Rabus R."/>
            <person name="Schlesner H."/>
            <person name="Amann R."/>
            <person name="Reinhardt R."/>
        </authorList>
    </citation>
    <scope>NUCLEOTIDE SEQUENCE [LARGE SCALE GENOMIC DNA]</scope>
    <source>
        <strain evidence="2">DSM 10527 / NCIMB 13988 / SH1</strain>
    </source>
</reference>
<gene>
    <name evidence="1" type="ordered locus">RB27</name>
</gene>
<dbReference type="KEGG" id="rba:RB27"/>
<dbReference type="EnsemblBacteria" id="CAD71343">
    <property type="protein sequence ID" value="CAD71343"/>
    <property type="gene ID" value="RB27"/>
</dbReference>
<dbReference type="EMBL" id="BX294133">
    <property type="protein sequence ID" value="CAD71343.1"/>
    <property type="molecule type" value="Genomic_DNA"/>
</dbReference>
<dbReference type="Pfam" id="PF07617">
    <property type="entry name" value="DUF1579"/>
    <property type="match status" value="1"/>
</dbReference>
<accession>Q7UZD9</accession>
<dbReference type="InParanoid" id="Q7UZD9"/>
<dbReference type="eggNOG" id="ENOG5032XUA">
    <property type="taxonomic scope" value="Bacteria"/>
</dbReference>
<dbReference type="InterPro" id="IPR011473">
    <property type="entry name" value="DUF1579"/>
</dbReference>
<dbReference type="PATRIC" id="fig|243090.15.peg.18"/>
<evidence type="ECO:0000313" key="2">
    <source>
        <dbReference type="Proteomes" id="UP000001025"/>
    </source>
</evidence>
<evidence type="ECO:0000313" key="1">
    <source>
        <dbReference type="EMBL" id="CAD71343.1"/>
    </source>
</evidence>
<dbReference type="HOGENOM" id="CLU_127631_0_0_0"/>
<protein>
    <recommendedName>
        <fullName evidence="3">DUF1579 domain-containing protein</fullName>
    </recommendedName>
</protein>
<dbReference type="AlphaFoldDB" id="Q7UZD9"/>
<dbReference type="Proteomes" id="UP000001025">
    <property type="component" value="Chromosome"/>
</dbReference>
<sequence>MRGNAVPPRQLLRALEGDWRGACQTWFEPGKLADKSEVSGSIKPMLEGRFLRHVYQSQIQGRPRHGEEWIAFNEVTENFEISWVDDFHMSGAIMISRGPLTVPEGLSKRSAAFEVFGHYDVGKDHPRWGWKTRYAYDEESGLVITAYNVTPDGEEAKAIETVYQRNS</sequence>
<organism evidence="1 2">
    <name type="scientific">Rhodopirellula baltica (strain DSM 10527 / NCIMB 13988 / SH1)</name>
    <dbReference type="NCBI Taxonomy" id="243090"/>
    <lineage>
        <taxon>Bacteria</taxon>
        <taxon>Pseudomonadati</taxon>
        <taxon>Planctomycetota</taxon>
        <taxon>Planctomycetia</taxon>
        <taxon>Pirellulales</taxon>
        <taxon>Pirellulaceae</taxon>
        <taxon>Rhodopirellula</taxon>
    </lineage>
</organism>
<evidence type="ECO:0008006" key="3">
    <source>
        <dbReference type="Google" id="ProtNLM"/>
    </source>
</evidence>
<proteinExistence type="predicted"/>
<dbReference type="OrthoDB" id="277821at2"/>
<keyword evidence="2" id="KW-1185">Reference proteome</keyword>
<name>Q7UZD9_RHOBA</name>